<reference evidence="3 4" key="1">
    <citation type="submission" date="2021-10" db="EMBL/GenBank/DDBJ databases">
        <title>Alishewanella koreense sp. nov. isolated from seawater of southwestern coast in South Korea and the proposal for the reclassification of Rheinheimera perlucida and Rheinheimera tuosuensis as Arsukibacterium perlucida and Arsukibacterium tuosuensis.</title>
        <authorList>
            <person name="Kim K.H."/>
            <person name="Ruan W."/>
            <person name="Kim K.R."/>
            <person name="Baek J.H."/>
            <person name="Jeon C.O."/>
        </authorList>
    </citation>
    <scope>NUCLEOTIDE SEQUENCE [LARGE SCALE GENOMIC DNA]</scope>
    <source>
        <strain evidence="3 4">16-MA</strain>
    </source>
</reference>
<comment type="caution">
    <text evidence="3">The sequence shown here is derived from an EMBL/GenBank/DDBJ whole genome shotgun (WGS) entry which is preliminary data.</text>
</comment>
<dbReference type="Pfam" id="PF08241">
    <property type="entry name" value="Methyltransf_11"/>
    <property type="match status" value="1"/>
</dbReference>
<gene>
    <name evidence="3" type="ORF">JAO78_003140</name>
</gene>
<keyword evidence="4" id="KW-1185">Reference proteome</keyword>
<evidence type="ECO:0000259" key="2">
    <source>
        <dbReference type="Pfam" id="PF08241"/>
    </source>
</evidence>
<dbReference type="GO" id="GO:0008168">
    <property type="term" value="F:methyltransferase activity"/>
    <property type="evidence" value="ECO:0007669"/>
    <property type="project" value="UniProtKB-KW"/>
</dbReference>
<keyword evidence="3" id="KW-0489">Methyltransferase</keyword>
<dbReference type="GO" id="GO:0032259">
    <property type="term" value="P:methylation"/>
    <property type="evidence" value="ECO:0007669"/>
    <property type="project" value="UniProtKB-KW"/>
</dbReference>
<accession>A0ABS8C0F9</accession>
<proteinExistence type="predicted"/>
<protein>
    <submittedName>
        <fullName evidence="3">Methyltransferase domain-containing protein</fullName>
    </submittedName>
</protein>
<sequence length="288" mass="32683">MKKITTSIVSLGLLLALMPTPSIANNATEWQQRLTELSESRSRGKAHLQRNQYRNPVETLMFFGIEPQMSVLEIWPVRGWYTEILAPFLKDEGQLTIAHFRLDGSNNAGEKSVFWSRLTNRLEQRILQQEATFGQVSRVALDPPNFIPQLAADQFDMVLSFRNVHIWDQAGHLRATLENMFRVLKPGGILGMVEHRAAKVTELTSYAVEGYTDEAYLIAVAEAIGFHLIDRSEVNANPRDTKDYVKGVYTLPPTLALGQEDRDFYQNIGESDRMTLKFIKPQDVDSVD</sequence>
<evidence type="ECO:0000313" key="3">
    <source>
        <dbReference type="EMBL" id="MCB5225806.1"/>
    </source>
</evidence>
<dbReference type="InterPro" id="IPR029063">
    <property type="entry name" value="SAM-dependent_MTases_sf"/>
</dbReference>
<feature type="domain" description="Methyltransferase type 11" evidence="2">
    <location>
        <begin position="149"/>
        <end position="190"/>
    </location>
</feature>
<dbReference type="PIRSF" id="PIRSF031679">
    <property type="entry name" value="Mtase_Alr7345_prd"/>
    <property type="match status" value="1"/>
</dbReference>
<dbReference type="InterPro" id="IPR016980">
    <property type="entry name" value="S-AdoMet-dep_MeTrfase_Alr7345"/>
</dbReference>
<keyword evidence="1" id="KW-0732">Signal</keyword>
<dbReference type="InterPro" id="IPR013216">
    <property type="entry name" value="Methyltransf_11"/>
</dbReference>
<keyword evidence="3" id="KW-0808">Transferase</keyword>
<name>A0ABS8C0F9_9ALTE</name>
<feature type="chain" id="PRO_5045601033" evidence="1">
    <location>
        <begin position="25"/>
        <end position="288"/>
    </location>
</feature>
<dbReference type="RefSeq" id="WP_226749885.1">
    <property type="nucleotide sequence ID" value="NZ_JAEINI020000001.1"/>
</dbReference>
<dbReference type="EMBL" id="JAEINI020000001">
    <property type="protein sequence ID" value="MCB5225806.1"/>
    <property type="molecule type" value="Genomic_DNA"/>
</dbReference>
<evidence type="ECO:0000256" key="1">
    <source>
        <dbReference type="SAM" id="SignalP"/>
    </source>
</evidence>
<dbReference type="Proteomes" id="UP000633814">
    <property type="component" value="Unassembled WGS sequence"/>
</dbReference>
<organism evidence="3 4">
    <name type="scientific">Alishewanella maricola</name>
    <dbReference type="NCBI Taxonomy" id="2795740"/>
    <lineage>
        <taxon>Bacteria</taxon>
        <taxon>Pseudomonadati</taxon>
        <taxon>Pseudomonadota</taxon>
        <taxon>Gammaproteobacteria</taxon>
        <taxon>Alteromonadales</taxon>
        <taxon>Alteromonadaceae</taxon>
        <taxon>Alishewanella</taxon>
    </lineage>
</organism>
<evidence type="ECO:0000313" key="4">
    <source>
        <dbReference type="Proteomes" id="UP000633814"/>
    </source>
</evidence>
<dbReference type="Gene3D" id="3.40.50.150">
    <property type="entry name" value="Vaccinia Virus protein VP39"/>
    <property type="match status" value="1"/>
</dbReference>
<dbReference type="SUPFAM" id="SSF53335">
    <property type="entry name" value="S-adenosyl-L-methionine-dependent methyltransferases"/>
    <property type="match status" value="1"/>
</dbReference>
<feature type="signal peptide" evidence="1">
    <location>
        <begin position="1"/>
        <end position="24"/>
    </location>
</feature>